<evidence type="ECO:0000313" key="2">
    <source>
        <dbReference type="EMBL" id="WYY06664.1"/>
    </source>
</evidence>
<sequence length="131" mass="13957">MRSDLMVLFLALLGAAGTLVHNHEDLAGSNVDLLADGVPLAVYLGLALAGFLPRLRPAASWMLLLSAWVMVIMALAGLIPQTVMVDGFDGFSGHLIVHAIVLAAQVPLIVILIRRLNGTACRWTAPAPNRR</sequence>
<organism evidence="2 3">
    <name type="scientific">Gordonia hydrophobica</name>
    <dbReference type="NCBI Taxonomy" id="40516"/>
    <lineage>
        <taxon>Bacteria</taxon>
        <taxon>Bacillati</taxon>
        <taxon>Actinomycetota</taxon>
        <taxon>Actinomycetes</taxon>
        <taxon>Mycobacteriales</taxon>
        <taxon>Gordoniaceae</taxon>
        <taxon>Gordonia</taxon>
    </lineage>
</organism>
<feature type="transmembrane region" description="Helical" evidence="1">
    <location>
        <begin position="33"/>
        <end position="52"/>
    </location>
</feature>
<keyword evidence="1" id="KW-0472">Membrane</keyword>
<name>A0ABZ2TYZ3_9ACTN</name>
<keyword evidence="1" id="KW-0812">Transmembrane</keyword>
<proteinExistence type="predicted"/>
<gene>
    <name evidence="2" type="ORF">RVF87_16610</name>
</gene>
<keyword evidence="1" id="KW-1133">Transmembrane helix</keyword>
<reference evidence="2 3" key="1">
    <citation type="journal article" date="2023" name="Virus Evol.">
        <title>Computational host range prediction-The good, the bad, and the ugly.</title>
        <authorList>
            <person name="Howell A.A."/>
            <person name="Versoza C.J."/>
            <person name="Pfeifer S.P."/>
        </authorList>
    </citation>
    <scope>NUCLEOTIDE SEQUENCE [LARGE SCALE GENOMIC DNA]</scope>
    <source>
        <strain evidence="2 3">1610/1b</strain>
    </source>
</reference>
<dbReference type="RefSeq" id="WP_066172343.1">
    <property type="nucleotide sequence ID" value="NZ_CP136137.1"/>
</dbReference>
<feature type="transmembrane region" description="Helical" evidence="1">
    <location>
        <begin position="91"/>
        <end position="113"/>
    </location>
</feature>
<evidence type="ECO:0000256" key="1">
    <source>
        <dbReference type="SAM" id="Phobius"/>
    </source>
</evidence>
<evidence type="ECO:0000313" key="3">
    <source>
        <dbReference type="Proteomes" id="UP001479933"/>
    </source>
</evidence>
<protein>
    <submittedName>
        <fullName evidence="2">Uncharacterized protein</fullName>
    </submittedName>
</protein>
<accession>A0ABZ2TYZ3</accession>
<keyword evidence="3" id="KW-1185">Reference proteome</keyword>
<dbReference type="EMBL" id="CP136137">
    <property type="protein sequence ID" value="WYY06664.1"/>
    <property type="molecule type" value="Genomic_DNA"/>
</dbReference>
<feature type="transmembrane region" description="Helical" evidence="1">
    <location>
        <begin position="59"/>
        <end position="79"/>
    </location>
</feature>
<dbReference type="Proteomes" id="UP001479933">
    <property type="component" value="Chromosome"/>
</dbReference>